<geneLocation type="mitochondrion" evidence="7"/>
<dbReference type="GO" id="GO:0043953">
    <property type="term" value="P:protein transport by the Tat complex"/>
    <property type="evidence" value="ECO:0007669"/>
    <property type="project" value="TreeGrafter"/>
</dbReference>
<proteinExistence type="inferred from homology"/>
<evidence type="ECO:0000256" key="5">
    <source>
        <dbReference type="ARBA" id="ARBA00023136"/>
    </source>
</evidence>
<sequence>MNFVFKTILEEVRIRFFRVLIRFSLTWFTCYWFSEECIFLLAKSFPTLLYLDSFFICTELTEAPSTYVTTSLILRSYFFLPFSSHQIWCFLILSCYEEGRREYKRWFYSSGFRFFLFLLVTLIWVVPRVWHFLYESSATSTNSLIIKLQPKIFDYIMSTVRILFISSICSQVPVLVICLLESKDLSVKTCIKNRRLFLVFSLFTVAFLTPPDIWCEIVACLPIYSIIESTISYALIIQVYKKLLSG</sequence>
<dbReference type="RefSeq" id="YP_009531821.1">
    <property type="nucleotide sequence ID" value="NC_039751.1"/>
</dbReference>
<evidence type="ECO:0000256" key="2">
    <source>
        <dbReference type="ARBA" id="ARBA00008882"/>
    </source>
</evidence>
<gene>
    <name evidence="7" type="primary">mttB</name>
</gene>
<feature type="transmembrane region" description="Helical" evidence="6">
    <location>
        <begin position="192"/>
        <end position="209"/>
    </location>
</feature>
<dbReference type="GO" id="GO:0033281">
    <property type="term" value="C:TAT protein transport complex"/>
    <property type="evidence" value="ECO:0007669"/>
    <property type="project" value="TreeGrafter"/>
</dbReference>
<dbReference type="PANTHER" id="PTHR30371">
    <property type="entry name" value="SEC-INDEPENDENT PROTEIN TRANSLOCASE PROTEIN TATC"/>
    <property type="match status" value="1"/>
</dbReference>
<dbReference type="InterPro" id="IPR002033">
    <property type="entry name" value="TatC"/>
</dbReference>
<organism evidence="7">
    <name type="scientific">Leiosporoceros dussii</name>
    <dbReference type="NCBI Taxonomy" id="263836"/>
    <lineage>
        <taxon>Eukaryota</taxon>
        <taxon>Viridiplantae</taxon>
        <taxon>Streptophyta</taxon>
        <taxon>Embryophyta</taxon>
        <taxon>Anthocerotophyta</taxon>
        <taxon>Leiosporocerotopsida</taxon>
        <taxon>Leiosporocerotales</taxon>
        <taxon>Leiosporocerotaceae</taxon>
        <taxon>Leiosporoceros</taxon>
    </lineage>
</organism>
<feature type="transmembrane region" description="Helical" evidence="6">
    <location>
        <begin position="20"/>
        <end position="42"/>
    </location>
</feature>
<feature type="transmembrane region" description="Helical" evidence="6">
    <location>
        <begin position="153"/>
        <end position="180"/>
    </location>
</feature>
<dbReference type="PRINTS" id="PR01840">
    <property type="entry name" value="TATCFAMILY"/>
</dbReference>
<dbReference type="GO" id="GO:0065002">
    <property type="term" value="P:intracellular protein transmembrane transport"/>
    <property type="evidence" value="ECO:0007669"/>
    <property type="project" value="TreeGrafter"/>
</dbReference>
<dbReference type="GO" id="GO:0009977">
    <property type="term" value="F:proton motive force dependent protein transmembrane transporter activity"/>
    <property type="evidence" value="ECO:0007669"/>
    <property type="project" value="TreeGrafter"/>
</dbReference>
<dbReference type="NCBIfam" id="TIGR00945">
    <property type="entry name" value="tatC"/>
    <property type="match status" value="1"/>
</dbReference>
<evidence type="ECO:0000256" key="6">
    <source>
        <dbReference type="SAM" id="Phobius"/>
    </source>
</evidence>
<feature type="transmembrane region" description="Helical" evidence="6">
    <location>
        <begin position="221"/>
        <end position="240"/>
    </location>
</feature>
<reference evidence="7" key="2">
    <citation type="submission" date="2018-07" db="EMBL/GenBank/DDBJ databases">
        <authorList>
            <person name="Quirk P.G."/>
            <person name="Krulwich T.A."/>
        </authorList>
    </citation>
    <scope>NUCLEOTIDE SEQUENCE</scope>
</reference>
<reference evidence="7" key="1">
    <citation type="journal article" date="2018" name="PLoS ONE">
        <title>Genome-wide organellar analyses from the hornwort Leiosporoceros dussii show low frequency of RNA editing.</title>
        <authorList>
            <person name="Villarreal A.J."/>
            <person name="Turmel M."/>
            <person name="Bourgouin-Couture M."/>
            <person name="Laroche J."/>
            <person name="Salazar Allen N."/>
            <person name="Li F.W."/>
            <person name="Cheng S."/>
            <person name="Renzaglia K."/>
            <person name="Lemieux C."/>
        </authorList>
    </citation>
    <scope>NUCLEOTIDE SEQUENCE</scope>
</reference>
<comment type="subcellular location">
    <subcellularLocation>
        <location evidence="1">Membrane</location>
        <topology evidence="1">Multi-pass membrane protein</topology>
    </subcellularLocation>
</comment>
<evidence type="ECO:0000256" key="3">
    <source>
        <dbReference type="ARBA" id="ARBA00022692"/>
    </source>
</evidence>
<evidence type="ECO:0000256" key="1">
    <source>
        <dbReference type="ARBA" id="ARBA00004141"/>
    </source>
</evidence>
<feature type="transmembrane region" description="Helical" evidence="6">
    <location>
        <begin position="72"/>
        <end position="93"/>
    </location>
</feature>
<keyword evidence="4 6" id="KW-1133">Transmembrane helix</keyword>
<dbReference type="GeneID" id="38332803"/>
<protein>
    <submittedName>
        <fullName evidence="7">SecY-independent transporter protein</fullName>
    </submittedName>
</protein>
<evidence type="ECO:0000313" key="7">
    <source>
        <dbReference type="EMBL" id="AXZ70962.1"/>
    </source>
</evidence>
<dbReference type="PANTHER" id="PTHR30371:SF0">
    <property type="entry name" value="SEC-INDEPENDENT PROTEIN TRANSLOCASE PROTEIN TATC, CHLOROPLASTIC-RELATED"/>
    <property type="match status" value="1"/>
</dbReference>
<keyword evidence="5 6" id="KW-0472">Membrane</keyword>
<evidence type="ECO:0000256" key="4">
    <source>
        <dbReference type="ARBA" id="ARBA00022989"/>
    </source>
</evidence>
<dbReference type="Pfam" id="PF00902">
    <property type="entry name" value="TatC"/>
    <property type="match status" value="1"/>
</dbReference>
<keyword evidence="7" id="KW-0496">Mitochondrion</keyword>
<accession>A0A385KE72</accession>
<dbReference type="AlphaFoldDB" id="A0A385KE72"/>
<name>A0A385KE72_9EMBR</name>
<comment type="similarity">
    <text evidence="2">Belongs to the TatC family.</text>
</comment>
<feature type="transmembrane region" description="Helical" evidence="6">
    <location>
        <begin position="114"/>
        <end position="133"/>
    </location>
</feature>
<keyword evidence="3 6" id="KW-0812">Transmembrane</keyword>
<dbReference type="EMBL" id="MH577300">
    <property type="protein sequence ID" value="AXZ70962.1"/>
    <property type="molecule type" value="Genomic_DNA"/>
</dbReference>